<organism evidence="1 2">
    <name type="scientific">Gossypium arboreum</name>
    <name type="common">Tree cotton</name>
    <name type="synonym">Gossypium nanking</name>
    <dbReference type="NCBI Taxonomy" id="29729"/>
    <lineage>
        <taxon>Eukaryota</taxon>
        <taxon>Viridiplantae</taxon>
        <taxon>Streptophyta</taxon>
        <taxon>Embryophyta</taxon>
        <taxon>Tracheophyta</taxon>
        <taxon>Spermatophyta</taxon>
        <taxon>Magnoliopsida</taxon>
        <taxon>eudicotyledons</taxon>
        <taxon>Gunneridae</taxon>
        <taxon>Pentapetalae</taxon>
        <taxon>rosids</taxon>
        <taxon>malvids</taxon>
        <taxon>Malvales</taxon>
        <taxon>Malvaceae</taxon>
        <taxon>Malvoideae</taxon>
        <taxon>Gossypium</taxon>
    </lineage>
</organism>
<keyword evidence="1" id="KW-0067">ATP-binding</keyword>
<dbReference type="EMBL" id="JRRC01317533">
    <property type="protein sequence ID" value="KHG03021.1"/>
    <property type="molecule type" value="Genomic_DNA"/>
</dbReference>
<dbReference type="GO" id="GO:0004386">
    <property type="term" value="F:helicase activity"/>
    <property type="evidence" value="ECO:0007669"/>
    <property type="project" value="UniProtKB-KW"/>
</dbReference>
<dbReference type="Proteomes" id="UP000032142">
    <property type="component" value="Unassembled WGS sequence"/>
</dbReference>
<protein>
    <submittedName>
        <fullName evidence="1">ATP-dependent RNA helicase DBP7</fullName>
    </submittedName>
</protein>
<dbReference type="AlphaFoldDB" id="A0A0B0MVP3"/>
<name>A0A0B0MVP3_GOSAR</name>
<evidence type="ECO:0000313" key="2">
    <source>
        <dbReference type="Proteomes" id="UP000032142"/>
    </source>
</evidence>
<evidence type="ECO:0000313" key="1">
    <source>
        <dbReference type="EMBL" id="KHG03021.1"/>
    </source>
</evidence>
<proteinExistence type="predicted"/>
<keyword evidence="2" id="KW-1185">Reference proteome</keyword>
<keyword evidence="1" id="KW-0378">Hydrolase</keyword>
<gene>
    <name evidence="1" type="ORF">F383_24905</name>
</gene>
<sequence length="102" mass="11810">MRQDMWDALWNLYLGGNNNELVAAVQKKVQIVYCHSRCSRHIIASPQIKCLAAKMKKVQLRKGIHDLVVTVSFSKFHRENISKIKYKFMSVELEVSLLLGYT</sequence>
<accession>A0A0B0MVP3</accession>
<reference evidence="2" key="1">
    <citation type="submission" date="2014-09" db="EMBL/GenBank/DDBJ databases">
        <authorList>
            <person name="Mudge J."/>
            <person name="Ramaraj T."/>
            <person name="Lindquist I.E."/>
            <person name="Bharti A.K."/>
            <person name="Sundararajan A."/>
            <person name="Cameron C.T."/>
            <person name="Woodward J.E."/>
            <person name="May G.D."/>
            <person name="Brubaker C."/>
            <person name="Broadhvest J."/>
            <person name="Wilkins T.A."/>
        </authorList>
    </citation>
    <scope>NUCLEOTIDE SEQUENCE</scope>
    <source>
        <strain evidence="2">cv. AKA8401</strain>
    </source>
</reference>
<keyword evidence="1" id="KW-0547">Nucleotide-binding</keyword>
<comment type="caution">
    <text evidence="1">The sequence shown here is derived from an EMBL/GenBank/DDBJ whole genome shotgun (WGS) entry which is preliminary data.</text>
</comment>
<keyword evidence="1" id="KW-0347">Helicase</keyword>